<sequence>MFRLQAEAGPSTQHSQSRAYQGLSSSVGAVGVKLLLPVPHSVQFGLSLRKQLDKRKKNQSREWKLNRVLVLLSTHLVFLNAFPDIIIIYVSRGIYCG</sequence>
<organism evidence="3 4">
    <name type="scientific">Puccinia graminis f. sp. tritici</name>
    <dbReference type="NCBI Taxonomy" id="56615"/>
    <lineage>
        <taxon>Eukaryota</taxon>
        <taxon>Fungi</taxon>
        <taxon>Dikarya</taxon>
        <taxon>Basidiomycota</taxon>
        <taxon>Pucciniomycotina</taxon>
        <taxon>Pucciniomycetes</taxon>
        <taxon>Pucciniales</taxon>
        <taxon>Pucciniaceae</taxon>
        <taxon>Puccinia</taxon>
    </lineage>
</organism>
<keyword evidence="2" id="KW-0472">Membrane</keyword>
<keyword evidence="2" id="KW-0812">Transmembrane</keyword>
<dbReference type="EMBL" id="VDEP01000002">
    <property type="protein sequence ID" value="KAA1138720.1"/>
    <property type="molecule type" value="Genomic_DNA"/>
</dbReference>
<accession>A0A5B0SLK2</accession>
<dbReference type="AlphaFoldDB" id="A0A5B0SLK2"/>
<proteinExistence type="predicted"/>
<protein>
    <submittedName>
        <fullName evidence="3">Uncharacterized protein</fullName>
    </submittedName>
</protein>
<feature type="transmembrane region" description="Helical" evidence="2">
    <location>
        <begin position="27"/>
        <end position="48"/>
    </location>
</feature>
<feature type="compositionally biased region" description="Polar residues" evidence="1">
    <location>
        <begin position="10"/>
        <end position="20"/>
    </location>
</feature>
<evidence type="ECO:0000313" key="3">
    <source>
        <dbReference type="EMBL" id="KAA1138720.1"/>
    </source>
</evidence>
<gene>
    <name evidence="3" type="ORF">PGTUg99_035421</name>
</gene>
<evidence type="ECO:0000313" key="4">
    <source>
        <dbReference type="Proteomes" id="UP000325313"/>
    </source>
</evidence>
<comment type="caution">
    <text evidence="3">The sequence shown here is derived from an EMBL/GenBank/DDBJ whole genome shotgun (WGS) entry which is preliminary data.</text>
</comment>
<evidence type="ECO:0000256" key="2">
    <source>
        <dbReference type="SAM" id="Phobius"/>
    </source>
</evidence>
<reference evidence="3 4" key="1">
    <citation type="submission" date="2019-05" db="EMBL/GenBank/DDBJ databases">
        <title>Emergence of the Ug99 lineage of the wheat stem rust pathogen through somatic hybridization.</title>
        <authorList>
            <person name="Li F."/>
            <person name="Upadhyaya N.M."/>
            <person name="Sperschneider J."/>
            <person name="Matny O."/>
            <person name="Nguyen-Phuc H."/>
            <person name="Mago R."/>
            <person name="Raley C."/>
            <person name="Miller M.E."/>
            <person name="Silverstein K.A.T."/>
            <person name="Henningsen E."/>
            <person name="Hirsch C.D."/>
            <person name="Visser B."/>
            <person name="Pretorius Z.A."/>
            <person name="Steffenson B.J."/>
            <person name="Schwessinger B."/>
            <person name="Dodds P.N."/>
            <person name="Figueroa M."/>
        </authorList>
    </citation>
    <scope>NUCLEOTIDE SEQUENCE [LARGE SCALE GENOMIC DNA]</scope>
    <source>
        <strain evidence="3 4">Ug99</strain>
    </source>
</reference>
<name>A0A5B0SLK2_PUCGR</name>
<evidence type="ECO:0000256" key="1">
    <source>
        <dbReference type="SAM" id="MobiDB-lite"/>
    </source>
</evidence>
<feature type="transmembrane region" description="Helical" evidence="2">
    <location>
        <begin position="68"/>
        <end position="90"/>
    </location>
</feature>
<keyword evidence="2" id="KW-1133">Transmembrane helix</keyword>
<feature type="region of interest" description="Disordered" evidence="1">
    <location>
        <begin position="1"/>
        <end position="20"/>
    </location>
</feature>
<dbReference type="Proteomes" id="UP000325313">
    <property type="component" value="Unassembled WGS sequence"/>
</dbReference>